<dbReference type="HOGENOM" id="CLU_3195368_0_0_9"/>
<reference evidence="1" key="2">
    <citation type="submission" date="2013-09" db="EMBL/GenBank/DDBJ databases">
        <title>Draft genome sequence of Anaerotruncus colihominis(DSM 17241).</title>
        <authorList>
            <person name="Sudarsanam P."/>
            <person name="Ley R."/>
            <person name="Guruge J."/>
            <person name="Turnbaugh P.J."/>
            <person name="Mahowald M."/>
            <person name="Liep D."/>
            <person name="Gordon J."/>
        </authorList>
    </citation>
    <scope>NUCLEOTIDE SEQUENCE</scope>
    <source>
        <strain evidence="1">DSM 17241</strain>
    </source>
</reference>
<accession>B0P6S3</accession>
<evidence type="ECO:0000313" key="1">
    <source>
        <dbReference type="EMBL" id="EDS12898.1"/>
    </source>
</evidence>
<evidence type="ECO:0000313" key="2">
    <source>
        <dbReference type="Proteomes" id="UP000003803"/>
    </source>
</evidence>
<proteinExistence type="predicted"/>
<name>B0P6S3_9FIRM</name>
<dbReference type="AlphaFoldDB" id="B0P6S3"/>
<keyword evidence="2" id="KW-1185">Reference proteome</keyword>
<reference evidence="1" key="1">
    <citation type="submission" date="2007-11" db="EMBL/GenBank/DDBJ databases">
        <authorList>
            <person name="Fulton L."/>
            <person name="Clifton S."/>
            <person name="Fulton B."/>
            <person name="Xu J."/>
            <person name="Minx P."/>
            <person name="Pepin K.H."/>
            <person name="Johnson M."/>
            <person name="Thiruvilangam P."/>
            <person name="Bhonagiri V."/>
            <person name="Nash W.E."/>
            <person name="Mardis E.R."/>
            <person name="Wilson R.K."/>
        </authorList>
    </citation>
    <scope>NUCLEOTIDE SEQUENCE [LARGE SCALE GENOMIC DNA]</scope>
    <source>
        <strain evidence="1">DSM 17241</strain>
    </source>
</reference>
<sequence>MWGFLFLLYTRASSNLEQKENILSCKEKHLDILRRSLYNTQKGNV</sequence>
<organism evidence="1 2">
    <name type="scientific">Anaerotruncus colihominis DSM 17241</name>
    <dbReference type="NCBI Taxonomy" id="445972"/>
    <lineage>
        <taxon>Bacteria</taxon>
        <taxon>Bacillati</taxon>
        <taxon>Bacillota</taxon>
        <taxon>Clostridia</taxon>
        <taxon>Eubacteriales</taxon>
        <taxon>Oscillospiraceae</taxon>
        <taxon>Anaerotruncus</taxon>
    </lineage>
</organism>
<dbReference type="EMBL" id="ABGD02000005">
    <property type="protein sequence ID" value="EDS12898.1"/>
    <property type="molecule type" value="Genomic_DNA"/>
</dbReference>
<comment type="caution">
    <text evidence="1">The sequence shown here is derived from an EMBL/GenBank/DDBJ whole genome shotgun (WGS) entry which is preliminary data.</text>
</comment>
<gene>
    <name evidence="1" type="ORF">ANACOL_00451</name>
</gene>
<dbReference type="Proteomes" id="UP000003803">
    <property type="component" value="Unassembled WGS sequence"/>
</dbReference>
<protein>
    <submittedName>
        <fullName evidence="1">Uncharacterized protein</fullName>
    </submittedName>
</protein>